<dbReference type="AlphaFoldDB" id="A0A7M2Z1H1"/>
<dbReference type="EMBL" id="QQZY01000002">
    <property type="protein sequence ID" value="RDI75502.1"/>
    <property type="molecule type" value="Genomic_DNA"/>
</dbReference>
<proteinExistence type="predicted"/>
<dbReference type="GO" id="GO:0016853">
    <property type="term" value="F:isomerase activity"/>
    <property type="evidence" value="ECO:0007669"/>
    <property type="project" value="UniProtKB-KW"/>
</dbReference>
<dbReference type="RefSeq" id="WP_114795697.1">
    <property type="nucleotide sequence ID" value="NZ_QQZY01000002.1"/>
</dbReference>
<feature type="domain" description="SnoaL-like" evidence="1">
    <location>
        <begin position="10"/>
        <end position="114"/>
    </location>
</feature>
<reference evidence="3" key="2">
    <citation type="journal article" date="2019" name="MicrobiologyOpen">
        <title>High-quality draft genome sequence of Gaiella occulta isolated from a 150 meter deep mineral water borehole and comparison with the genome sequences of other deep-branching lineages of the phylum Actinobacteria.</title>
        <authorList>
            <person name="Severino R."/>
            <person name="Froufe H.J.C."/>
            <person name="Barroso C."/>
            <person name="Albuquerque L."/>
            <person name="Lobo-da-Cunha A."/>
            <person name="da Costa M.S."/>
            <person name="Egas C."/>
        </authorList>
    </citation>
    <scope>NUCLEOTIDE SEQUENCE [LARGE SCALE GENOMIC DNA]</scope>
    <source>
        <strain evidence="3">F2-233</strain>
    </source>
</reference>
<organism evidence="2 3">
    <name type="scientific">Gaiella occulta</name>
    <dbReference type="NCBI Taxonomy" id="1002870"/>
    <lineage>
        <taxon>Bacteria</taxon>
        <taxon>Bacillati</taxon>
        <taxon>Actinomycetota</taxon>
        <taxon>Thermoleophilia</taxon>
        <taxon>Gaiellales</taxon>
        <taxon>Gaiellaceae</taxon>
        <taxon>Gaiella</taxon>
    </lineage>
</organism>
<protein>
    <submittedName>
        <fullName evidence="2">Ketosteroid isomerase-related protein</fullName>
    </submittedName>
</protein>
<dbReference type="Pfam" id="PF12680">
    <property type="entry name" value="SnoaL_2"/>
    <property type="match status" value="1"/>
</dbReference>
<dbReference type="Proteomes" id="UP000254134">
    <property type="component" value="Unassembled WGS sequence"/>
</dbReference>
<reference evidence="2 3" key="1">
    <citation type="submission" date="2018-07" db="EMBL/GenBank/DDBJ databases">
        <title>High-quality-draft genome sequence of Gaiella occulta.</title>
        <authorList>
            <person name="Severino R."/>
            <person name="Froufe H.J.C."/>
            <person name="Rainey F.A."/>
            <person name="Barroso C."/>
            <person name="Albuquerque L."/>
            <person name="Lobo-Da-Cunha A."/>
            <person name="Da Costa M.S."/>
            <person name="Egas C."/>
        </authorList>
    </citation>
    <scope>NUCLEOTIDE SEQUENCE [LARGE SCALE GENOMIC DNA]</scope>
    <source>
        <strain evidence="2 3">F2-233</strain>
    </source>
</reference>
<sequence length="130" mass="14053">MGRAENEALVRAIFDAFARKQGFALRDVFADDAVWTVPGSGTMAGTFRGRAAIFAFLGRLPKETGGTYASRLIDVLASDDRAAALYRASGERNGRRLDLDQVLLFRIEGGLVREVLALPSDPAAFAAFWG</sequence>
<keyword evidence="3" id="KW-1185">Reference proteome</keyword>
<dbReference type="CDD" id="cd00531">
    <property type="entry name" value="NTF2_like"/>
    <property type="match status" value="1"/>
</dbReference>
<dbReference type="OrthoDB" id="6657864at2"/>
<evidence type="ECO:0000313" key="3">
    <source>
        <dbReference type="Proteomes" id="UP000254134"/>
    </source>
</evidence>
<evidence type="ECO:0000259" key="1">
    <source>
        <dbReference type="Pfam" id="PF12680"/>
    </source>
</evidence>
<evidence type="ECO:0000313" key="2">
    <source>
        <dbReference type="EMBL" id="RDI75502.1"/>
    </source>
</evidence>
<dbReference type="Gene3D" id="3.10.450.50">
    <property type="match status" value="1"/>
</dbReference>
<accession>A0A7M2Z1H1</accession>
<dbReference type="InterPro" id="IPR032710">
    <property type="entry name" value="NTF2-like_dom_sf"/>
</dbReference>
<dbReference type="SUPFAM" id="SSF54427">
    <property type="entry name" value="NTF2-like"/>
    <property type="match status" value="1"/>
</dbReference>
<keyword evidence="2" id="KW-0413">Isomerase</keyword>
<gene>
    <name evidence="2" type="ORF">Gocc_1300</name>
</gene>
<name>A0A7M2Z1H1_9ACTN</name>
<comment type="caution">
    <text evidence="2">The sequence shown here is derived from an EMBL/GenBank/DDBJ whole genome shotgun (WGS) entry which is preliminary data.</text>
</comment>
<dbReference type="InterPro" id="IPR037401">
    <property type="entry name" value="SnoaL-like"/>
</dbReference>